<evidence type="ECO:0000256" key="4">
    <source>
        <dbReference type="ARBA" id="ARBA00022691"/>
    </source>
</evidence>
<organism evidence="8 9">
    <name type="scientific">Bifidobacterium primatium</name>
    <dbReference type="NCBI Taxonomy" id="2045438"/>
    <lineage>
        <taxon>Bacteria</taxon>
        <taxon>Bacillati</taxon>
        <taxon>Actinomycetota</taxon>
        <taxon>Actinomycetes</taxon>
        <taxon>Bifidobacteriales</taxon>
        <taxon>Bifidobacteriaceae</taxon>
        <taxon>Bifidobacterium</taxon>
    </lineage>
</organism>
<proteinExistence type="predicted"/>
<name>A0A2M9H839_9BIFI</name>
<evidence type="ECO:0000313" key="9">
    <source>
        <dbReference type="Proteomes" id="UP000229095"/>
    </source>
</evidence>
<protein>
    <recommendedName>
        <fullName evidence="1">site-specific DNA-methyltransferase (adenine-specific)</fullName>
        <ecNumber evidence="1">2.1.1.72</ecNumber>
    </recommendedName>
</protein>
<dbReference type="InterPro" id="IPR029063">
    <property type="entry name" value="SAM-dependent_MTases_sf"/>
</dbReference>
<dbReference type="Proteomes" id="UP000229095">
    <property type="component" value="Unassembled WGS sequence"/>
</dbReference>
<evidence type="ECO:0000259" key="7">
    <source>
        <dbReference type="Pfam" id="PF07669"/>
    </source>
</evidence>
<dbReference type="InterPro" id="IPR050953">
    <property type="entry name" value="N4_N6_ade-DNA_methylase"/>
</dbReference>
<dbReference type="OrthoDB" id="4280289at2"/>
<evidence type="ECO:0000313" key="8">
    <source>
        <dbReference type="EMBL" id="PJM72970.1"/>
    </source>
</evidence>
<keyword evidence="2 8" id="KW-0489">Methyltransferase</keyword>
<dbReference type="GO" id="GO:0032259">
    <property type="term" value="P:methylation"/>
    <property type="evidence" value="ECO:0007669"/>
    <property type="project" value="UniProtKB-KW"/>
</dbReference>
<dbReference type="Gene3D" id="3.40.50.150">
    <property type="entry name" value="Vaccinia Virus protein VP39"/>
    <property type="match status" value="1"/>
</dbReference>
<sequence>MNTNRLQAFAAESRTELMTSIAARMRAALEPASRARADMPKVVARLEEIIRAEGGGDTGFAAVTERYAYRWFNRIIALRYMDVLGYTDLHVVSAEDVADVNGLPQVLSEALRGVYDPAVFEENRANRTAGVQSAVEALIDGTRASDDPQGEAYGLLLQAYCRHWHDAIPSMFEGEENLDRGVDELLMPADLLASGSVLRRALEAMSPEDCITVDAAGEQRGNVEIIGWLYQFYISQRKDEVMAGFKKSGKAGAAEIPAATQLFTPDWIVRYLVQNTVGRLWTQSHPESHLSKQWEYYIPESSDPSVPNVILSERSESKDLSTPESLTVCDPACGSGHMLTYAFDLLYAIYEEQGYSPNEIPALILEHNLYGMEIDERAANLAEFALLMKARDRYRRFFRRNRGVRPHIRRIEPVSFTDDEANELNRMYQVEFDPEIWNTYAQANITGSLIQPSKELADLAASTKSASAPAGGSWPGEAGTEGGDTPTAQPAFFTGDSLIDHEALRAKAETVLTQTRYLARQYMAVVANPPYMGSNNMGAELKSYVNHNYKDGKADLFAAFIYRCLLLVPAHGRLGFMSPYVWMFINSYEKLRQRIISREHLSSLIQLEYSGFDGATVPICTFVLERGLSDEKSCFVRLSDFVGAKQQGPRSREIIAAHRAVLNGKFLDEAPMARHFYECDQDDFTRIPGSPIVYWLPAGVMNVFRSGHNLGDTTRVSKGMVTANNDKFVRLWHEVDQCAVGFSETDRRHAAESSYTWFMYAKGGEFRRWYGNESSLVNWKHDGCTIQHELTEDGSRVRATNFNLDRIFKPGISWTVISSGEQSFRINYAGHLFDAAAGVAQSEDNVSLLGLLNSVVARVILDGLNPTLNLHPGYIEKIPLPSNTEDNKQLIESLISTSKSDWDSFETSWDFVGLPIVEGTVAEETSHPQSAALTAPASGGRGRSLAEIVAAYIERCKRIAEEQREREARNNELVADAYGVRDEVPCDVPLERVSLKRNPAFAYPKADPAERDTLMARDLVKELISYAVGCMFGRYSIDKPGLILASQGQTLDNYLREVPNPRFMPDEDNVIPITSDEWFEDDIVSRFRTFLAVVYGEERLGENVAYAESMLGKSLRKYFVNDFYNDHVKMYKSRPIYWMYSSRRDNKGSFRALVCLHRYTPVTTSNVLGYLRDYVAKLDAQSGRLLASDSARDVRAGEKMRAAITECREYEDKVLYPLATRNLDIDLDDGVLVNYLRLGGALRSIPALDRKRKDVATWTWPHHKLEE</sequence>
<dbReference type="RefSeq" id="WP_100511073.1">
    <property type="nucleotide sequence ID" value="NZ_PEBI01000003.1"/>
</dbReference>
<evidence type="ECO:0000256" key="6">
    <source>
        <dbReference type="SAM" id="MobiDB-lite"/>
    </source>
</evidence>
<keyword evidence="4" id="KW-0949">S-adenosyl-L-methionine</keyword>
<dbReference type="EMBL" id="PEBI01000003">
    <property type="protein sequence ID" value="PJM72970.1"/>
    <property type="molecule type" value="Genomic_DNA"/>
</dbReference>
<keyword evidence="9" id="KW-1185">Reference proteome</keyword>
<dbReference type="EC" id="2.1.1.72" evidence="1"/>
<dbReference type="PANTHER" id="PTHR33841">
    <property type="entry name" value="DNA METHYLTRANSFERASE YEEA-RELATED"/>
    <property type="match status" value="1"/>
</dbReference>
<accession>A0A2M9H839</accession>
<dbReference type="SUPFAM" id="SSF53335">
    <property type="entry name" value="S-adenosyl-L-methionine-dependent methyltransferases"/>
    <property type="match status" value="1"/>
</dbReference>
<dbReference type="PANTHER" id="PTHR33841:SF1">
    <property type="entry name" value="DNA METHYLTRANSFERASE A"/>
    <property type="match status" value="1"/>
</dbReference>
<comment type="caution">
    <text evidence="8">The sequence shown here is derived from an EMBL/GenBank/DDBJ whole genome shotgun (WGS) entry which is preliminary data.</text>
</comment>
<gene>
    <name evidence="8" type="ORF">CS006_06870</name>
</gene>
<feature type="domain" description="Type II methyltransferase M.TaqI-like" evidence="7">
    <location>
        <begin position="367"/>
        <end position="609"/>
    </location>
</feature>
<evidence type="ECO:0000256" key="5">
    <source>
        <dbReference type="ARBA" id="ARBA00047942"/>
    </source>
</evidence>
<comment type="catalytic activity">
    <reaction evidence="5">
        <text>a 2'-deoxyadenosine in DNA + S-adenosyl-L-methionine = an N(6)-methyl-2'-deoxyadenosine in DNA + S-adenosyl-L-homocysteine + H(+)</text>
        <dbReference type="Rhea" id="RHEA:15197"/>
        <dbReference type="Rhea" id="RHEA-COMP:12418"/>
        <dbReference type="Rhea" id="RHEA-COMP:12419"/>
        <dbReference type="ChEBI" id="CHEBI:15378"/>
        <dbReference type="ChEBI" id="CHEBI:57856"/>
        <dbReference type="ChEBI" id="CHEBI:59789"/>
        <dbReference type="ChEBI" id="CHEBI:90615"/>
        <dbReference type="ChEBI" id="CHEBI:90616"/>
        <dbReference type="EC" id="2.1.1.72"/>
    </reaction>
</comment>
<reference evidence="8 9" key="1">
    <citation type="submission" date="2017-10" db="EMBL/GenBank/DDBJ databases">
        <title>Draft genome sequences of strains TRE 1, TRE 9, TRE H and TRI 7, isolated from tamarins, belonging to four potential novel Bifidobacterium species.</title>
        <authorList>
            <person name="Mattarelli P."/>
            <person name="Modesto M."/>
            <person name="Puglisi E."/>
            <person name="Morelli L."/>
            <person name="Spezio C."/>
            <person name="Bonetti A."/>
            <person name="Sandri C."/>
        </authorList>
    </citation>
    <scope>NUCLEOTIDE SEQUENCE [LARGE SCALE GENOMIC DNA]</scope>
    <source>
        <strain evidence="9">TRE1</strain>
    </source>
</reference>
<dbReference type="InterPro" id="IPR011639">
    <property type="entry name" value="MethylTrfase_TaqI-like_dom"/>
</dbReference>
<dbReference type="AlphaFoldDB" id="A0A2M9H839"/>
<dbReference type="Pfam" id="PF07669">
    <property type="entry name" value="Eco57I"/>
    <property type="match status" value="1"/>
</dbReference>
<dbReference type="REBASE" id="245973">
    <property type="entry name" value="BspTRE1ORF6870P"/>
</dbReference>
<dbReference type="NCBIfam" id="NF033452">
    <property type="entry name" value="BREX_1_MTaseX"/>
    <property type="match status" value="1"/>
</dbReference>
<feature type="region of interest" description="Disordered" evidence="6">
    <location>
        <begin position="466"/>
        <end position="489"/>
    </location>
</feature>
<dbReference type="GO" id="GO:0006304">
    <property type="term" value="P:DNA modification"/>
    <property type="evidence" value="ECO:0007669"/>
    <property type="project" value="InterPro"/>
</dbReference>
<evidence type="ECO:0000256" key="2">
    <source>
        <dbReference type="ARBA" id="ARBA00022603"/>
    </source>
</evidence>
<evidence type="ECO:0000256" key="1">
    <source>
        <dbReference type="ARBA" id="ARBA00011900"/>
    </source>
</evidence>
<keyword evidence="3 8" id="KW-0808">Transferase</keyword>
<dbReference type="InterPro" id="IPR047939">
    <property type="entry name" value="BREX_1_PglX"/>
</dbReference>
<dbReference type="GO" id="GO:0009007">
    <property type="term" value="F:site-specific DNA-methyltransferase (adenine-specific) activity"/>
    <property type="evidence" value="ECO:0007669"/>
    <property type="project" value="UniProtKB-EC"/>
</dbReference>
<dbReference type="PRINTS" id="PR00507">
    <property type="entry name" value="N12N6MTFRASE"/>
</dbReference>
<evidence type="ECO:0000256" key="3">
    <source>
        <dbReference type="ARBA" id="ARBA00022679"/>
    </source>
</evidence>